<sequence>MGLGETSLKWRCSFLLQFIGFILMIAAIASTNFAYAELIPNKLKHIGLWDICDDTQTYSCTDMIEYMTSINRGTDWVYGCRAMAVLGLILEFATMMTSLWMAYMASGIHIGSLITAIAGFVSVVVSLIGGLIFTFNAIDVLQETLEMDADPSWSFAVFIIGQCLFFFAGVIQVYEACTAD</sequence>
<proteinExistence type="predicted"/>
<dbReference type="EMBL" id="HACG01022913">
    <property type="protein sequence ID" value="CEK69778.1"/>
    <property type="molecule type" value="Transcribed_RNA"/>
</dbReference>
<evidence type="ECO:0008006" key="3">
    <source>
        <dbReference type="Google" id="ProtNLM"/>
    </source>
</evidence>
<name>A0A0B6ZML9_9EUPU</name>
<feature type="transmembrane region" description="Helical" evidence="1">
    <location>
        <begin position="113"/>
        <end position="133"/>
    </location>
</feature>
<keyword evidence="1" id="KW-0472">Membrane</keyword>
<accession>A0A0B6ZML9</accession>
<evidence type="ECO:0000256" key="1">
    <source>
        <dbReference type="SAM" id="Phobius"/>
    </source>
</evidence>
<gene>
    <name evidence="2" type="primary">ORF71539</name>
</gene>
<feature type="transmembrane region" description="Helical" evidence="1">
    <location>
        <begin position="12"/>
        <end position="35"/>
    </location>
</feature>
<reference evidence="2" key="1">
    <citation type="submission" date="2014-12" db="EMBL/GenBank/DDBJ databases">
        <title>Insight into the proteome of Arion vulgaris.</title>
        <authorList>
            <person name="Aradska J."/>
            <person name="Bulat T."/>
            <person name="Smidak R."/>
            <person name="Sarate P."/>
            <person name="Gangsoo J."/>
            <person name="Sialana F."/>
            <person name="Bilban M."/>
            <person name="Lubec G."/>
        </authorList>
    </citation>
    <scope>NUCLEOTIDE SEQUENCE</scope>
    <source>
        <tissue evidence="2">Skin</tissue>
    </source>
</reference>
<keyword evidence="1" id="KW-1133">Transmembrane helix</keyword>
<feature type="transmembrane region" description="Helical" evidence="1">
    <location>
        <begin position="153"/>
        <end position="174"/>
    </location>
</feature>
<organism evidence="2">
    <name type="scientific">Arion vulgaris</name>
    <dbReference type="NCBI Taxonomy" id="1028688"/>
    <lineage>
        <taxon>Eukaryota</taxon>
        <taxon>Metazoa</taxon>
        <taxon>Spiralia</taxon>
        <taxon>Lophotrochozoa</taxon>
        <taxon>Mollusca</taxon>
        <taxon>Gastropoda</taxon>
        <taxon>Heterobranchia</taxon>
        <taxon>Euthyneura</taxon>
        <taxon>Panpulmonata</taxon>
        <taxon>Eupulmonata</taxon>
        <taxon>Stylommatophora</taxon>
        <taxon>Helicina</taxon>
        <taxon>Arionoidea</taxon>
        <taxon>Arionidae</taxon>
        <taxon>Arion</taxon>
    </lineage>
</organism>
<dbReference type="Gene3D" id="1.20.140.150">
    <property type="match status" value="1"/>
</dbReference>
<feature type="transmembrane region" description="Helical" evidence="1">
    <location>
        <begin position="76"/>
        <end position="101"/>
    </location>
</feature>
<keyword evidence="1" id="KW-0812">Transmembrane</keyword>
<protein>
    <recommendedName>
        <fullName evidence="3">MARVEL domain-containing protein</fullName>
    </recommendedName>
</protein>
<evidence type="ECO:0000313" key="2">
    <source>
        <dbReference type="EMBL" id="CEK69778.1"/>
    </source>
</evidence>
<dbReference type="AlphaFoldDB" id="A0A0B6ZML9"/>